<dbReference type="InterPro" id="IPR011011">
    <property type="entry name" value="Znf_FYVE_PHD"/>
</dbReference>
<evidence type="ECO:0000313" key="8">
    <source>
        <dbReference type="WBParaSite" id="Hba_12063"/>
    </source>
</evidence>
<dbReference type="PANTHER" id="PTHR46319">
    <property type="entry name" value="ZINC FINGER FYVE DOMAIN-CONTAINING PROTEIN"/>
    <property type="match status" value="1"/>
</dbReference>
<keyword evidence="2 4" id="KW-0863">Zinc-finger</keyword>
<proteinExistence type="predicted"/>
<name>A0A1I7X3V4_HETBA</name>
<dbReference type="SMART" id="SM00064">
    <property type="entry name" value="FYVE"/>
    <property type="match status" value="1"/>
</dbReference>
<evidence type="ECO:0000256" key="3">
    <source>
        <dbReference type="ARBA" id="ARBA00022833"/>
    </source>
</evidence>
<dbReference type="InterPro" id="IPR000306">
    <property type="entry name" value="Znf_FYVE"/>
</dbReference>
<dbReference type="Pfam" id="PF01363">
    <property type="entry name" value="FYVE"/>
    <property type="match status" value="1"/>
</dbReference>
<dbReference type="InterPro" id="IPR013083">
    <property type="entry name" value="Znf_RING/FYVE/PHD"/>
</dbReference>
<feature type="region of interest" description="Disordered" evidence="5">
    <location>
        <begin position="713"/>
        <end position="735"/>
    </location>
</feature>
<accession>A0A1I7X3V4</accession>
<evidence type="ECO:0000256" key="4">
    <source>
        <dbReference type="PROSITE-ProRule" id="PRU00091"/>
    </source>
</evidence>
<dbReference type="WBParaSite" id="Hba_12063">
    <property type="protein sequence ID" value="Hba_12063"/>
    <property type="gene ID" value="Hba_12063"/>
</dbReference>
<evidence type="ECO:0000259" key="6">
    <source>
        <dbReference type="PROSITE" id="PS50178"/>
    </source>
</evidence>
<feature type="compositionally biased region" description="Low complexity" evidence="5">
    <location>
        <begin position="658"/>
        <end position="669"/>
    </location>
</feature>
<protein>
    <submittedName>
        <fullName evidence="8">FYVE-type domain-containing protein</fullName>
    </submittedName>
</protein>
<evidence type="ECO:0000256" key="5">
    <source>
        <dbReference type="SAM" id="MobiDB-lite"/>
    </source>
</evidence>
<organism evidence="7 8">
    <name type="scientific">Heterorhabditis bacteriophora</name>
    <name type="common">Entomopathogenic nematode worm</name>
    <dbReference type="NCBI Taxonomy" id="37862"/>
    <lineage>
        <taxon>Eukaryota</taxon>
        <taxon>Metazoa</taxon>
        <taxon>Ecdysozoa</taxon>
        <taxon>Nematoda</taxon>
        <taxon>Chromadorea</taxon>
        <taxon>Rhabditida</taxon>
        <taxon>Rhabditina</taxon>
        <taxon>Rhabditomorpha</taxon>
        <taxon>Strongyloidea</taxon>
        <taxon>Heterorhabditidae</taxon>
        <taxon>Heterorhabditis</taxon>
    </lineage>
</organism>
<dbReference type="GO" id="GO:0031901">
    <property type="term" value="C:early endosome membrane"/>
    <property type="evidence" value="ECO:0007669"/>
    <property type="project" value="TreeGrafter"/>
</dbReference>
<reference evidence="8" key="1">
    <citation type="submission" date="2016-11" db="UniProtKB">
        <authorList>
            <consortium name="WormBaseParasite"/>
        </authorList>
    </citation>
    <scope>IDENTIFICATION</scope>
</reference>
<evidence type="ECO:0000256" key="2">
    <source>
        <dbReference type="ARBA" id="ARBA00022771"/>
    </source>
</evidence>
<evidence type="ECO:0000256" key="1">
    <source>
        <dbReference type="ARBA" id="ARBA00022723"/>
    </source>
</evidence>
<feature type="compositionally biased region" description="Basic and acidic residues" evidence="5">
    <location>
        <begin position="487"/>
        <end position="503"/>
    </location>
</feature>
<dbReference type="GO" id="GO:0008270">
    <property type="term" value="F:zinc ion binding"/>
    <property type="evidence" value="ECO:0007669"/>
    <property type="project" value="UniProtKB-KW"/>
</dbReference>
<keyword evidence="3" id="KW-0862">Zinc</keyword>
<feature type="region of interest" description="Disordered" evidence="5">
    <location>
        <begin position="644"/>
        <end position="669"/>
    </location>
</feature>
<dbReference type="AlphaFoldDB" id="A0A1I7X3V4"/>
<evidence type="ECO:0000313" key="7">
    <source>
        <dbReference type="Proteomes" id="UP000095283"/>
    </source>
</evidence>
<dbReference type="InterPro" id="IPR017455">
    <property type="entry name" value="Znf_FYVE-rel"/>
</dbReference>
<keyword evidence="1" id="KW-0479">Metal-binding</keyword>
<dbReference type="PROSITE" id="PS50178">
    <property type="entry name" value="ZF_FYVE"/>
    <property type="match status" value="1"/>
</dbReference>
<dbReference type="Gene3D" id="3.30.1360.220">
    <property type="entry name" value="Domain of unknown function (DUF3480), N-terminal subdomain"/>
    <property type="match status" value="1"/>
</dbReference>
<keyword evidence="7" id="KW-1185">Reference proteome</keyword>
<feature type="domain" description="FYVE-type" evidence="6">
    <location>
        <begin position="570"/>
        <end position="634"/>
    </location>
</feature>
<dbReference type="PANTHER" id="PTHR46319:SF3">
    <property type="entry name" value="ZINC FINGER FYVE DOMAIN-CONTAINING PROTEIN"/>
    <property type="match status" value="1"/>
</dbReference>
<dbReference type="FunFam" id="3.30.40.10:FF:000084">
    <property type="entry name" value="Zinc finger, FYVE domain-containing 9b"/>
    <property type="match status" value="1"/>
</dbReference>
<dbReference type="InterPro" id="IPR022557">
    <property type="entry name" value="SARA-like_C"/>
</dbReference>
<feature type="region of interest" description="Disordered" evidence="5">
    <location>
        <begin position="487"/>
        <end position="530"/>
    </location>
</feature>
<dbReference type="SUPFAM" id="SSF57903">
    <property type="entry name" value="FYVE/PHD zinc finger"/>
    <property type="match status" value="1"/>
</dbReference>
<dbReference type="SMART" id="SM01421">
    <property type="entry name" value="DUF3480"/>
    <property type="match status" value="1"/>
</dbReference>
<dbReference type="Proteomes" id="UP000095283">
    <property type="component" value="Unplaced"/>
</dbReference>
<dbReference type="Pfam" id="PF11979">
    <property type="entry name" value="SARA_C"/>
    <property type="match status" value="1"/>
</dbReference>
<dbReference type="GO" id="GO:0016197">
    <property type="term" value="P:endosomal transport"/>
    <property type="evidence" value="ECO:0007669"/>
    <property type="project" value="TreeGrafter"/>
</dbReference>
<dbReference type="CDD" id="cd15729">
    <property type="entry name" value="FYVE_endofin"/>
    <property type="match status" value="1"/>
</dbReference>
<dbReference type="Gene3D" id="3.30.40.10">
    <property type="entry name" value="Zinc/RING finger domain, C3HC4 (zinc finger)"/>
    <property type="match status" value="1"/>
</dbReference>
<sequence>METAPDMDDLLDEVEISVRLCDGFMDHGRNNQHKESFEKIRASTDIQVLSPERYSDVDLLNTTDRANIQCEVSSPVTKDHLSSFVGCINDIKENGGIFVSRTVNDADKDEISEKTKIPLDGSDIDYDEVLKYLDLFEDKKDLKDSSKTFLFIMTGDELKVEEELSVLNALDDINENTGMNVLINREQYSSSDEAGKDMYSAINEFKTSNDGSFDELLPAAEFVVARLLDSIADEIELELRNTFIRSDDVIPMVSSKNNGECNQIRSFMGLEKEQRSPVETEMNRREEQVKEENIEDSFTTEVQINAEQLHIENLDLDTIEQSIDIYHNYEDSQYLGVTSSINNNGESVAEYAGQVLEDSSLDNQEYREGKKSNFIDGSTVLRIDVSPKTASNFECDSVEDFAHPVHYESSSCNEYDEKPCLNTGNVSKDFKEDVVMPNVVHSFDVPSTNYNDSIMEASSDVPRFAIMKGNDYSVESDIDANEIHVDKVSSSARDRELSEESAHSLETTVKCHPGDGSDQNQENIDKGSSESHFLSQSIATVHDLSEEANPNHLTESELQLGKSKPYWIPDEDCSSCMLCTSRFSILNRRHHCRACGRVLCGSCCKDKAILQYMKDEPKKHSQARVCSPCASMLARIEEYEKSSWSVNEEEEGGADDVGTSSISGGGTRSARGVLKTRAVSLSETESESTQCVESTVRKRSVIFRDGVKPGAVNSTVDGGEEEERSTTIKPKKKSRKRHAVARRIAELRMEDELGCVLPTETRNCALVVYPDDEIKSVENHWMSNRFKDGLPVTVVLKKNLTCVVQICKLGSNTVWCVSSRGFTTIGLDELLFIWRRDNVDEFDLPLNVLQRVFTTASNMDNSGVRRVCSRLPTISSVPAAVFPLTKHIMFFAPTLQDFSSLPIPSTSFMIALFLHDSELPWAMACPNRILFRLGLKYSWYPTPIVNIVGRDPVYSSETGQTVLKIADIILWNRSMLAWTCDVNLEADSHLVCDESNGFYSTQVSVVEDGVAIRMNSERLEQLLESLLSVKDWSFVGSDGMQLMIRWTGDILNLSPYASKSPIDGLYLGGIFYCILLKNKFQYGLSLDRAISSVLQVCSVPDYGIRLSHVYNLKDGRLHPDEEPKIFSNISIRVGVSSESVEYDVSPWFGMEEEHLKFKQSMDQLIPVLYNITDYLAGGFQIEFTLSFVSTKTLPIIKIRFEIF</sequence>